<evidence type="ECO:0000256" key="2">
    <source>
        <dbReference type="ARBA" id="ARBA00022737"/>
    </source>
</evidence>
<organism evidence="10 11">
    <name type="scientific">Spraguea lophii (strain 42_110)</name>
    <name type="common">Microsporidian parasite</name>
    <dbReference type="NCBI Taxonomy" id="1358809"/>
    <lineage>
        <taxon>Eukaryota</taxon>
        <taxon>Fungi</taxon>
        <taxon>Fungi incertae sedis</taxon>
        <taxon>Microsporidia</taxon>
        <taxon>Spragueidae</taxon>
        <taxon>Spraguea</taxon>
    </lineage>
</organism>
<dbReference type="AlphaFoldDB" id="S7W9W8"/>
<sequence>MDINRLTEEIEKNLKSGKELRMKDIYKIDSIVENPISILILKKYSIDKKLDYKRMFNDISNFILSNDLNQKLEYLFSIYDLDGDGLISKKDLFALLRAICDKLMEDENLNCIVDRTFIDLKCEKYIKYQDFYELISKNSKNLKKFMKC</sequence>
<comment type="subunit">
    <text evidence="5">Composed of a catalytic subunit (A) and a regulatory subunit (B).</text>
</comment>
<evidence type="ECO:0000256" key="4">
    <source>
        <dbReference type="ARBA" id="ARBA00023774"/>
    </source>
</evidence>
<accession>S7W9W8</accession>
<keyword evidence="1" id="KW-0479">Metal-binding</keyword>
<feature type="domain" description="EF-hand" evidence="9">
    <location>
        <begin position="67"/>
        <end position="102"/>
    </location>
</feature>
<dbReference type="InterPro" id="IPR011992">
    <property type="entry name" value="EF-hand-dom_pair"/>
</dbReference>
<protein>
    <recommendedName>
        <fullName evidence="6">Calcineurin subunit B</fullName>
    </recommendedName>
    <alternativeName>
        <fullName evidence="7">Calcineurin regulatory subunit</fullName>
    </alternativeName>
    <alternativeName>
        <fullName evidence="8">Protein phosphatase 2B regulatory subunit</fullName>
    </alternativeName>
</protein>
<dbReference type="Gene3D" id="1.10.238.10">
    <property type="entry name" value="EF-hand"/>
    <property type="match status" value="1"/>
</dbReference>
<keyword evidence="2" id="KW-0677">Repeat</keyword>
<keyword evidence="3" id="KW-0106">Calcium</keyword>
<evidence type="ECO:0000256" key="8">
    <source>
        <dbReference type="ARBA" id="ARBA00032848"/>
    </source>
</evidence>
<dbReference type="STRING" id="1358809.S7W9W8"/>
<dbReference type="InterPro" id="IPR018247">
    <property type="entry name" value="EF_Hand_1_Ca_BS"/>
</dbReference>
<comment type="similarity">
    <text evidence="4">Belongs to the calcineurin regulatory subunit family.</text>
</comment>
<proteinExistence type="inferred from homology"/>
<dbReference type="SUPFAM" id="SSF47473">
    <property type="entry name" value="EF-hand"/>
    <property type="match status" value="1"/>
</dbReference>
<dbReference type="OMA" id="DTNFDRD"/>
<dbReference type="EMBL" id="ATCN01000703">
    <property type="protein sequence ID" value="EPR78567.1"/>
    <property type="molecule type" value="Genomic_DNA"/>
</dbReference>
<keyword evidence="11" id="KW-1185">Reference proteome</keyword>
<dbReference type="PROSITE" id="PS50222">
    <property type="entry name" value="EF_HAND_2"/>
    <property type="match status" value="1"/>
</dbReference>
<dbReference type="VEuPathDB" id="MicrosporidiaDB:SLOPH_171"/>
<name>S7W9W8_SPRLO</name>
<dbReference type="Pfam" id="PF13499">
    <property type="entry name" value="EF-hand_7"/>
    <property type="match status" value="1"/>
</dbReference>
<evidence type="ECO:0000256" key="1">
    <source>
        <dbReference type="ARBA" id="ARBA00022723"/>
    </source>
</evidence>
<dbReference type="GO" id="GO:0005509">
    <property type="term" value="F:calcium ion binding"/>
    <property type="evidence" value="ECO:0007669"/>
    <property type="project" value="InterPro"/>
</dbReference>
<evidence type="ECO:0000313" key="11">
    <source>
        <dbReference type="Proteomes" id="UP000014978"/>
    </source>
</evidence>
<reference evidence="11" key="1">
    <citation type="journal article" date="2013" name="PLoS Genet.">
        <title>The genome of Spraguea lophii and the basis of host-microsporidian interactions.</title>
        <authorList>
            <person name="Campbell S.E."/>
            <person name="Williams T.A."/>
            <person name="Yousuf A."/>
            <person name="Soanes D.M."/>
            <person name="Paszkiewicz K.H."/>
            <person name="Williams B.A.P."/>
        </authorList>
    </citation>
    <scope>NUCLEOTIDE SEQUENCE [LARGE SCALE GENOMIC DNA]</scope>
    <source>
        <strain evidence="11">42_110</strain>
    </source>
</reference>
<gene>
    <name evidence="10" type="ORF">SLOPH_171</name>
</gene>
<dbReference type="PROSITE" id="PS00018">
    <property type="entry name" value="EF_HAND_1"/>
    <property type="match status" value="1"/>
</dbReference>
<evidence type="ECO:0000256" key="5">
    <source>
        <dbReference type="ARBA" id="ARBA00023792"/>
    </source>
</evidence>
<dbReference type="Proteomes" id="UP000014978">
    <property type="component" value="Unassembled WGS sequence"/>
</dbReference>
<dbReference type="OrthoDB" id="191686at2759"/>
<evidence type="ECO:0000313" key="10">
    <source>
        <dbReference type="EMBL" id="EPR78567.1"/>
    </source>
</evidence>
<evidence type="ECO:0000256" key="3">
    <source>
        <dbReference type="ARBA" id="ARBA00022837"/>
    </source>
</evidence>
<evidence type="ECO:0000256" key="7">
    <source>
        <dbReference type="ARBA" id="ARBA00031295"/>
    </source>
</evidence>
<evidence type="ECO:0000256" key="6">
    <source>
        <dbReference type="ARBA" id="ARBA00023832"/>
    </source>
</evidence>
<dbReference type="HOGENOM" id="CLU_061288_10_1_1"/>
<dbReference type="PANTHER" id="PTHR45942">
    <property type="entry name" value="PROTEIN PHOSPATASE 3 REGULATORY SUBUNIT B ALPHA ISOFORM TYPE 1"/>
    <property type="match status" value="1"/>
</dbReference>
<evidence type="ECO:0000259" key="9">
    <source>
        <dbReference type="PROSITE" id="PS50222"/>
    </source>
</evidence>
<dbReference type="FunCoup" id="S7W9W8">
    <property type="interactions" value="91"/>
</dbReference>
<dbReference type="InParanoid" id="S7W9W8"/>
<dbReference type="InterPro" id="IPR002048">
    <property type="entry name" value="EF_hand_dom"/>
</dbReference>
<comment type="caution">
    <text evidence="10">The sequence shown here is derived from an EMBL/GenBank/DDBJ whole genome shotgun (WGS) entry which is preliminary data.</text>
</comment>